<evidence type="ECO:0000256" key="1">
    <source>
        <dbReference type="ARBA" id="ARBA00004429"/>
    </source>
</evidence>
<dbReference type="PANTHER" id="PTHR30574">
    <property type="entry name" value="INNER MEMBRANE PROTEIN YEDE"/>
    <property type="match status" value="1"/>
</dbReference>
<dbReference type="PANTHER" id="PTHR30574:SF1">
    <property type="entry name" value="SULPHUR TRANSPORT DOMAIN-CONTAINING PROTEIN"/>
    <property type="match status" value="1"/>
</dbReference>
<dbReference type="GO" id="GO:0005886">
    <property type="term" value="C:plasma membrane"/>
    <property type="evidence" value="ECO:0007669"/>
    <property type="project" value="UniProtKB-SubCell"/>
</dbReference>
<feature type="transmembrane region" description="Helical" evidence="9">
    <location>
        <begin position="118"/>
        <end position="136"/>
    </location>
</feature>
<evidence type="ECO:0000313" key="10">
    <source>
        <dbReference type="EMBL" id="MDW6004523.1"/>
    </source>
</evidence>
<name>A0A1Y6IUX9_9VIBR</name>
<dbReference type="AlphaFoldDB" id="A0A1Y6IUX9"/>
<dbReference type="Proteomes" id="UP000196125">
    <property type="component" value="Unassembled WGS sequence"/>
</dbReference>
<organism evidence="11 12">
    <name type="scientific">Vibrio mangrovi</name>
    <dbReference type="NCBI Taxonomy" id="474394"/>
    <lineage>
        <taxon>Bacteria</taxon>
        <taxon>Pseudomonadati</taxon>
        <taxon>Pseudomonadota</taxon>
        <taxon>Gammaproteobacteria</taxon>
        <taxon>Vibrionales</taxon>
        <taxon>Vibrionaceae</taxon>
        <taxon>Vibrio</taxon>
    </lineage>
</organism>
<evidence type="ECO:0000313" key="11">
    <source>
        <dbReference type="EMBL" id="SMS00811.1"/>
    </source>
</evidence>
<comment type="subcellular location">
    <subcellularLocation>
        <location evidence="1">Cell inner membrane</location>
        <topology evidence="1">Multi-pass membrane protein</topology>
    </subcellularLocation>
</comment>
<gene>
    <name evidence="10" type="ORF">SBX37_16830</name>
    <name evidence="11" type="ORF">VIM7927_02082</name>
</gene>
<evidence type="ECO:0000256" key="6">
    <source>
        <dbReference type="ARBA" id="ARBA00022989"/>
    </source>
</evidence>
<keyword evidence="7 9" id="KW-0472">Membrane</keyword>
<evidence type="ECO:0000256" key="4">
    <source>
        <dbReference type="ARBA" id="ARBA00022519"/>
    </source>
</evidence>
<keyword evidence="3" id="KW-1003">Cell membrane</keyword>
<dbReference type="EMBL" id="FXXI01000003">
    <property type="protein sequence ID" value="SMS00811.1"/>
    <property type="molecule type" value="Genomic_DNA"/>
</dbReference>
<dbReference type="Proteomes" id="UP001283366">
    <property type="component" value="Unassembled WGS sequence"/>
</dbReference>
<evidence type="ECO:0000313" key="13">
    <source>
        <dbReference type="Proteomes" id="UP001283366"/>
    </source>
</evidence>
<comment type="similarity">
    <text evidence="8">Belongs to the TsuA/YedE (TC 9.B.102) family.</text>
</comment>
<evidence type="ECO:0000256" key="7">
    <source>
        <dbReference type="ARBA" id="ARBA00023136"/>
    </source>
</evidence>
<reference evidence="10 13" key="2">
    <citation type="submission" date="2023-11" db="EMBL/GenBank/DDBJ databases">
        <title>Plant-associative lifestyle of Vibrio porteresiae and its evolutionary dynamics.</title>
        <authorList>
            <person name="Rameshkumar N."/>
            <person name="Kirti K."/>
        </authorList>
    </citation>
    <scope>NUCLEOTIDE SEQUENCE [LARGE SCALE GENOMIC DNA]</scope>
    <source>
        <strain evidence="10 13">MSSRF38</strain>
    </source>
</reference>
<evidence type="ECO:0000256" key="2">
    <source>
        <dbReference type="ARBA" id="ARBA00022448"/>
    </source>
</evidence>
<protein>
    <submittedName>
        <fullName evidence="10">YeeE/YedE thiosulfate transporter family protein</fullName>
    </submittedName>
</protein>
<feature type="transmembrane region" description="Helical" evidence="9">
    <location>
        <begin position="49"/>
        <end position="73"/>
    </location>
</feature>
<evidence type="ECO:0000256" key="5">
    <source>
        <dbReference type="ARBA" id="ARBA00022692"/>
    </source>
</evidence>
<evidence type="ECO:0000256" key="3">
    <source>
        <dbReference type="ARBA" id="ARBA00022475"/>
    </source>
</evidence>
<dbReference type="OrthoDB" id="9814020at2"/>
<keyword evidence="5 9" id="KW-0812">Transmembrane</keyword>
<dbReference type="RefSeq" id="WP_087480868.1">
    <property type="nucleotide sequence ID" value="NZ_AP024884.1"/>
</dbReference>
<keyword evidence="4" id="KW-0997">Cell inner membrane</keyword>
<sequence>MWSNIPWLSFFGGLLVGLSALLLLVFNGRIAGISGVLSGVILPRHRESLWKIFFAIGMVAGGAVAAYSLGFAVPQQLNLSVWQLAVAGLLVGIGTRIANGCTSGHGICGLGRLSPRSVVATGVFMLVAVVTVWVRFHL</sequence>
<evidence type="ECO:0000256" key="9">
    <source>
        <dbReference type="SAM" id="Phobius"/>
    </source>
</evidence>
<keyword evidence="13" id="KW-1185">Reference proteome</keyword>
<dbReference type="EMBL" id="JAWRCO010000002">
    <property type="protein sequence ID" value="MDW6004523.1"/>
    <property type="molecule type" value="Genomic_DNA"/>
</dbReference>
<keyword evidence="2" id="KW-0813">Transport</keyword>
<reference evidence="11 12" key="1">
    <citation type="submission" date="2017-05" db="EMBL/GenBank/DDBJ databases">
        <authorList>
            <person name="Song R."/>
            <person name="Chenine A.L."/>
            <person name="Ruprecht R.M."/>
        </authorList>
    </citation>
    <scope>NUCLEOTIDE SEQUENCE [LARGE SCALE GENOMIC DNA]</scope>
    <source>
        <strain evidence="11 12">CECT 7927</strain>
    </source>
</reference>
<evidence type="ECO:0000256" key="8">
    <source>
        <dbReference type="ARBA" id="ARBA00035655"/>
    </source>
</evidence>
<proteinExistence type="inferred from homology"/>
<dbReference type="InterPro" id="IPR007272">
    <property type="entry name" value="Sulf_transp_TsuA/YedE"/>
</dbReference>
<evidence type="ECO:0000313" key="12">
    <source>
        <dbReference type="Proteomes" id="UP000196125"/>
    </source>
</evidence>
<keyword evidence="6 9" id="KW-1133">Transmembrane helix</keyword>
<accession>A0A1Y6IUX9</accession>
<feature type="transmembrane region" description="Helical" evidence="9">
    <location>
        <begin position="79"/>
        <end position="98"/>
    </location>
</feature>
<dbReference type="Pfam" id="PF04143">
    <property type="entry name" value="Sulf_transp"/>
    <property type="match status" value="1"/>
</dbReference>